<reference evidence="10" key="1">
    <citation type="journal article" date="2021" name="Elife">
        <title>Highly contiguous assemblies of 101 drosophilid genomes.</title>
        <authorList>
            <person name="Kim B.Y."/>
            <person name="Wang J.R."/>
            <person name="Miller D.E."/>
            <person name="Barmina O."/>
            <person name="Delaney E."/>
            <person name="Thompson A."/>
            <person name="Comeault A.A."/>
            <person name="Peede D."/>
            <person name="D'Agostino E.R."/>
            <person name="Pelaez J."/>
            <person name="Aguilar J.M."/>
            <person name="Haji D."/>
            <person name="Matsunaga T."/>
            <person name="Armstrong E.E."/>
            <person name="Zych M."/>
            <person name="Ogawa Y."/>
            <person name="Stamenkovic-Radak M."/>
            <person name="Jelic M."/>
            <person name="Veselinovic M.S."/>
            <person name="Tanaskovic M."/>
            <person name="Eric P."/>
            <person name="Gao J.J."/>
            <person name="Katoh T.K."/>
            <person name="Toda M.J."/>
            <person name="Watabe H."/>
            <person name="Watada M."/>
            <person name="Davis J.S."/>
            <person name="Moyle L.C."/>
            <person name="Manoli G."/>
            <person name="Bertolini E."/>
            <person name="Kostal V."/>
            <person name="Hawley R.S."/>
            <person name="Takahashi A."/>
            <person name="Jones C.D."/>
            <person name="Price D.K."/>
            <person name="Whiteman N."/>
            <person name="Kopp A."/>
            <person name="Matute D.R."/>
            <person name="Petrov D.A."/>
        </authorList>
    </citation>
    <scope>NUCLEOTIDE SEQUENCE [LARGE SCALE GENOMIC DNA]</scope>
</reference>
<evidence type="ECO:0000256" key="6">
    <source>
        <dbReference type="ARBA" id="ARBA00023170"/>
    </source>
</evidence>
<keyword evidence="2" id="KW-1003">Cell membrane</keyword>
<dbReference type="OrthoDB" id="7852744at2759"/>
<evidence type="ECO:0000256" key="8">
    <source>
        <dbReference type="SAM" id="Phobius"/>
    </source>
</evidence>
<dbReference type="Proteomes" id="UP001652680">
    <property type="component" value="Unassembled WGS sequence"/>
</dbReference>
<organism evidence="11">
    <name type="scientific">Drosophila rhopaloa</name>
    <name type="common">Fruit fly</name>
    <dbReference type="NCBI Taxonomy" id="1041015"/>
    <lineage>
        <taxon>Eukaryota</taxon>
        <taxon>Metazoa</taxon>
        <taxon>Ecdysozoa</taxon>
        <taxon>Arthropoda</taxon>
        <taxon>Hexapoda</taxon>
        <taxon>Insecta</taxon>
        <taxon>Pterygota</taxon>
        <taxon>Neoptera</taxon>
        <taxon>Endopterygota</taxon>
        <taxon>Diptera</taxon>
        <taxon>Brachycera</taxon>
        <taxon>Muscomorpha</taxon>
        <taxon>Ephydroidea</taxon>
        <taxon>Drosophilidae</taxon>
        <taxon>Drosophila</taxon>
        <taxon>Sophophora</taxon>
    </lineage>
</organism>
<evidence type="ECO:0000256" key="5">
    <source>
        <dbReference type="ARBA" id="ARBA00023136"/>
    </source>
</evidence>
<feature type="transmembrane region" description="Helical" evidence="8">
    <location>
        <begin position="417"/>
        <end position="438"/>
    </location>
</feature>
<dbReference type="PANTHER" id="PTHR42643">
    <property type="entry name" value="IONOTROPIC RECEPTOR 20A-RELATED"/>
    <property type="match status" value="1"/>
</dbReference>
<feature type="transmembrane region" description="Helical" evidence="8">
    <location>
        <begin position="162"/>
        <end position="181"/>
    </location>
</feature>
<sequence>MVREDFAKSKVIYACRSFQNAKLKEVSLMESEPIYIDQFRNMHGKPITAMTDLLAPRTMQYQDPRSGEMKLTGCLGNLFNNYVQKVNATLQFEVYRGDDFNEIIRRVKADELDMGIHLVVSIFSSGLDTASYPFLLTSYCLMLQVPAQLPVNMVYAMIVDRMVLLIIFVMFCLLSMLLVYSENMSWRSLTLSTILLNDISLRGLLGQSHPFPLNASRSFRMIFCILCFASIMMTTMYNAYLQSFFTDPPTKAPIKSFKDLDKLPQKIAISAFEVAAFTKGNNSHFKEVNQDYLEIFDNWQEYVYVREMLNLSYSYVSSGDRWTSIVEQQKIFKRPAFYFATDLCFSRLMFLSIPLRKHLPYRHLFEEHILRQHEFGLVNHWMGNSFLDKVRLGITPFKDLSPPTRQEASLVLEDISWLLNLYVVSMVLSIFCFLVEVFTKSEKWRRWRGVSDSS</sequence>
<evidence type="ECO:0000256" key="2">
    <source>
        <dbReference type="ARBA" id="ARBA00022475"/>
    </source>
</evidence>
<keyword evidence="7" id="KW-0325">Glycoprotein</keyword>
<evidence type="ECO:0000256" key="3">
    <source>
        <dbReference type="ARBA" id="ARBA00022692"/>
    </source>
</evidence>
<evidence type="ECO:0000313" key="10">
    <source>
        <dbReference type="Proteomes" id="UP001652680"/>
    </source>
</evidence>
<evidence type="ECO:0000313" key="9">
    <source>
        <dbReference type="EnsemblMetazoa" id="XP_016972353.1"/>
    </source>
</evidence>
<feature type="transmembrane region" description="Helical" evidence="8">
    <location>
        <begin position="336"/>
        <end position="355"/>
    </location>
</feature>
<evidence type="ECO:0000256" key="4">
    <source>
        <dbReference type="ARBA" id="ARBA00022989"/>
    </source>
</evidence>
<dbReference type="SUPFAM" id="SSF53850">
    <property type="entry name" value="Periplasmic binding protein-like II"/>
    <property type="match status" value="1"/>
</dbReference>
<gene>
    <name evidence="11" type="primary">LOC108039779</name>
    <name evidence="9" type="synonym">108039779</name>
</gene>
<keyword evidence="6" id="KW-0675">Receptor</keyword>
<dbReference type="PANTHER" id="PTHR42643:SF41">
    <property type="entry name" value="IONOTROPIC RECEPTOR 20A-RELATED"/>
    <property type="match status" value="1"/>
</dbReference>
<protein>
    <submittedName>
        <fullName evidence="11">Uncharacterized protein LOC108039779</fullName>
    </submittedName>
</protein>
<reference evidence="11" key="2">
    <citation type="submission" date="2025-04" db="UniProtKB">
        <authorList>
            <consortium name="RefSeq"/>
        </authorList>
    </citation>
    <scope>IDENTIFICATION</scope>
</reference>
<dbReference type="GO" id="GO:0005886">
    <property type="term" value="C:plasma membrane"/>
    <property type="evidence" value="ECO:0007669"/>
    <property type="project" value="UniProtKB-SubCell"/>
</dbReference>
<evidence type="ECO:0000256" key="1">
    <source>
        <dbReference type="ARBA" id="ARBA00004651"/>
    </source>
</evidence>
<dbReference type="AlphaFoldDB" id="A0A6P4EB22"/>
<dbReference type="EnsemblMetazoa" id="XM_017116864.1">
    <property type="protein sequence ID" value="XP_016972353.1"/>
    <property type="gene ID" value="LOC108039779"/>
</dbReference>
<evidence type="ECO:0000256" key="7">
    <source>
        <dbReference type="ARBA" id="ARBA00023180"/>
    </source>
</evidence>
<accession>A0A6P4EB22</accession>
<evidence type="ECO:0000313" key="11">
    <source>
        <dbReference type="RefSeq" id="XP_016972353.1"/>
    </source>
</evidence>
<keyword evidence="4 8" id="KW-1133">Transmembrane helix</keyword>
<feature type="transmembrane region" description="Helical" evidence="8">
    <location>
        <begin position="219"/>
        <end position="241"/>
    </location>
</feature>
<reference evidence="9" key="3">
    <citation type="submission" date="2025-05" db="UniProtKB">
        <authorList>
            <consortium name="EnsemblMetazoa"/>
        </authorList>
    </citation>
    <scope>IDENTIFICATION</scope>
</reference>
<dbReference type="InterPro" id="IPR052192">
    <property type="entry name" value="Insect_Ionotropic_Sensory_Rcpt"/>
</dbReference>
<proteinExistence type="predicted"/>
<dbReference type="Gene3D" id="1.10.287.70">
    <property type="match status" value="1"/>
</dbReference>
<keyword evidence="10" id="KW-1185">Reference proteome</keyword>
<keyword evidence="5 8" id="KW-0472">Membrane</keyword>
<name>A0A6P4EB22_DRORH</name>
<keyword evidence="3 8" id="KW-0812">Transmembrane</keyword>
<dbReference type="GeneID" id="108039779"/>
<comment type="subcellular location">
    <subcellularLocation>
        <location evidence="1">Cell membrane</location>
        <topology evidence="1">Multi-pass membrane protein</topology>
    </subcellularLocation>
</comment>
<dbReference type="RefSeq" id="XP_016972353.1">
    <property type="nucleotide sequence ID" value="XM_017116864.1"/>
</dbReference>